<evidence type="ECO:0000313" key="2">
    <source>
        <dbReference type="Proteomes" id="UP000242222"/>
    </source>
</evidence>
<accession>A0A1I4YH53</accession>
<organism evidence="1 2">
    <name type="scientific">Izhakiella capsodis</name>
    <dbReference type="NCBI Taxonomy" id="1367852"/>
    <lineage>
        <taxon>Bacteria</taxon>
        <taxon>Pseudomonadati</taxon>
        <taxon>Pseudomonadota</taxon>
        <taxon>Gammaproteobacteria</taxon>
        <taxon>Enterobacterales</taxon>
        <taxon>Erwiniaceae</taxon>
        <taxon>Izhakiella</taxon>
    </lineage>
</organism>
<protein>
    <submittedName>
        <fullName evidence="1">Uncharacterized protein</fullName>
    </submittedName>
</protein>
<proteinExistence type="predicted"/>
<evidence type="ECO:0000313" key="1">
    <source>
        <dbReference type="EMBL" id="SFN37355.1"/>
    </source>
</evidence>
<dbReference type="AlphaFoldDB" id="A0A1I4YH53"/>
<name>A0A1I4YH53_9GAMM</name>
<reference evidence="2" key="1">
    <citation type="submission" date="2016-10" db="EMBL/GenBank/DDBJ databases">
        <authorList>
            <person name="Varghese N."/>
            <person name="Submissions S."/>
        </authorList>
    </citation>
    <scope>NUCLEOTIDE SEQUENCE [LARGE SCALE GENOMIC DNA]</scope>
    <source>
        <strain evidence="2">N6PO6</strain>
    </source>
</reference>
<gene>
    <name evidence="1" type="ORF">SAMN05216516_106114</name>
</gene>
<dbReference type="Proteomes" id="UP000242222">
    <property type="component" value="Unassembled WGS sequence"/>
</dbReference>
<keyword evidence="2" id="KW-1185">Reference proteome</keyword>
<dbReference type="EMBL" id="FOVC01000006">
    <property type="protein sequence ID" value="SFN37355.1"/>
    <property type="molecule type" value="Genomic_DNA"/>
</dbReference>
<sequence>MCAGPEFVSNTVCGLVRAVSIRNKLEFILFALIHKWIHQLFMVKG</sequence>